<dbReference type="InterPro" id="IPR043198">
    <property type="entry name" value="Cyclin/Ssn8"/>
</dbReference>
<dbReference type="Proteomes" id="UP000195602">
    <property type="component" value="Unassembled WGS sequence"/>
</dbReference>
<dbReference type="AlphaFoldDB" id="A0AA91SZG0"/>
<feature type="domain" description="Cyclin-like" evidence="3">
    <location>
        <begin position="68"/>
        <end position="189"/>
    </location>
</feature>
<dbReference type="InterPro" id="IPR036915">
    <property type="entry name" value="Cyclin-like_sf"/>
</dbReference>
<evidence type="ECO:0000313" key="5">
    <source>
        <dbReference type="Proteomes" id="UP000195602"/>
    </source>
</evidence>
<keyword evidence="4" id="KW-0808">Transferase</keyword>
<organism evidence="4 5">
    <name type="scientific">Clavispora lusitaniae</name>
    <name type="common">Candida lusitaniae</name>
    <dbReference type="NCBI Taxonomy" id="36911"/>
    <lineage>
        <taxon>Eukaryota</taxon>
        <taxon>Fungi</taxon>
        <taxon>Dikarya</taxon>
        <taxon>Ascomycota</taxon>
        <taxon>Saccharomycotina</taxon>
        <taxon>Pichiomycetes</taxon>
        <taxon>Metschnikowiaceae</taxon>
        <taxon>Clavispora</taxon>
    </lineage>
</organism>
<gene>
    <name evidence="4" type="ORF">A9F13_28g00187</name>
</gene>
<protein>
    <submittedName>
        <fullName evidence="4">CTD kinase subunit</fullName>
    </submittedName>
</protein>
<evidence type="ECO:0000256" key="1">
    <source>
        <dbReference type="RuleBase" id="RU000383"/>
    </source>
</evidence>
<sequence>MTQETVPGSKPESAGSQNKSIKQDKVIPSILQVSRPFFTLAELSHLHAATIPDVKKLAYNQRKHQMYQFLFQVVRILKFPLRVLGTSMNYYQRYYLFNSFEEPKDQNPDNDPVTEFEKDPYMVAYTCIFLATKNEDCIKKLKDIQTVANRLRDIDQESRNYSPSCNSASPTLFEVQRKVIMSLEFKLLQVLKFDFIGGAANIPSVDQLVVIFSKQLNLDYKLTFFSWLVSFDIMSTPLSLVIPPHCIALAIVIVTLNFKPRDIKVEEGGDITPTKTGEILENLDCMGDFHCPETLVNEGIVYILDYYVHQMNFSILNEYMPAINPETGKEQLFKFMDLKSRFNDLKVLSEQSVSIVPMLKQDNYLRKWDYAVSSKGSSRFMTSNKRRRFDSEYNILRPPK</sequence>
<dbReference type="CDD" id="cd20546">
    <property type="entry name" value="CYCLIN_SpCG1C_ScCTK2-like_rpt2"/>
    <property type="match status" value="1"/>
</dbReference>
<dbReference type="Pfam" id="PF00134">
    <property type="entry name" value="Cyclin_N"/>
    <property type="match status" value="1"/>
</dbReference>
<dbReference type="GO" id="GO:0016538">
    <property type="term" value="F:cyclin-dependent protein serine/threonine kinase regulator activity"/>
    <property type="evidence" value="ECO:0007669"/>
    <property type="project" value="InterPro"/>
</dbReference>
<evidence type="ECO:0000259" key="3">
    <source>
        <dbReference type="SMART" id="SM00385"/>
    </source>
</evidence>
<keyword evidence="1" id="KW-0195">Cyclin</keyword>
<dbReference type="Gene3D" id="1.10.472.10">
    <property type="entry name" value="Cyclin-like"/>
    <property type="match status" value="1"/>
</dbReference>
<dbReference type="GO" id="GO:0016301">
    <property type="term" value="F:kinase activity"/>
    <property type="evidence" value="ECO:0007669"/>
    <property type="project" value="UniProtKB-KW"/>
</dbReference>
<name>A0AA91SZG0_CLALS</name>
<dbReference type="InterPro" id="IPR013763">
    <property type="entry name" value="Cyclin-like_dom"/>
</dbReference>
<dbReference type="EMBL" id="LYUB02000028">
    <property type="protein sequence ID" value="OVF04320.1"/>
    <property type="molecule type" value="Genomic_DNA"/>
</dbReference>
<proteinExistence type="inferred from homology"/>
<dbReference type="GO" id="GO:0006357">
    <property type="term" value="P:regulation of transcription by RNA polymerase II"/>
    <property type="evidence" value="ECO:0007669"/>
    <property type="project" value="InterPro"/>
</dbReference>
<feature type="region of interest" description="Disordered" evidence="2">
    <location>
        <begin position="1"/>
        <end position="21"/>
    </location>
</feature>
<dbReference type="PANTHER" id="PTHR10026">
    <property type="entry name" value="CYCLIN"/>
    <property type="match status" value="1"/>
</dbReference>
<accession>A0AA91SZG0</accession>
<dbReference type="SMART" id="SM00385">
    <property type="entry name" value="CYCLIN"/>
    <property type="match status" value="1"/>
</dbReference>
<keyword evidence="4" id="KW-0418">Kinase</keyword>
<dbReference type="InterPro" id="IPR006671">
    <property type="entry name" value="Cyclin_N"/>
</dbReference>
<comment type="caution">
    <text evidence="4">The sequence shown here is derived from an EMBL/GenBank/DDBJ whole genome shotgun (WGS) entry which is preliminary data.</text>
</comment>
<reference evidence="4 5" key="1">
    <citation type="submission" date="2017-04" db="EMBL/GenBank/DDBJ databases">
        <title>Draft genome of the yeast Clavispora lusitaniae type strain CBS 6936.</title>
        <authorList>
            <person name="Durrens P."/>
            <person name="Klopp C."/>
            <person name="Biteau N."/>
            <person name="Fitton-Ouhabi V."/>
            <person name="Dementhon K."/>
            <person name="Accoceberry I."/>
            <person name="Sherman D.J."/>
            <person name="Noel T."/>
        </authorList>
    </citation>
    <scope>NUCLEOTIDE SEQUENCE [LARGE SCALE GENOMIC DNA]</scope>
    <source>
        <strain evidence="4 5">CBS 6936</strain>
    </source>
</reference>
<comment type="similarity">
    <text evidence="1">Belongs to the cyclin family.</text>
</comment>
<dbReference type="SUPFAM" id="SSF47954">
    <property type="entry name" value="Cyclin-like"/>
    <property type="match status" value="2"/>
</dbReference>
<evidence type="ECO:0000256" key="2">
    <source>
        <dbReference type="SAM" id="MobiDB-lite"/>
    </source>
</evidence>
<evidence type="ECO:0000313" key="4">
    <source>
        <dbReference type="EMBL" id="OVF04320.1"/>
    </source>
</evidence>
<dbReference type="KEGG" id="clus:A9F13_28g00187"/>